<protein>
    <recommendedName>
        <fullName evidence="3">DUF6697 domain-containing protein</fullName>
    </recommendedName>
</protein>
<evidence type="ECO:0000256" key="1">
    <source>
        <dbReference type="SAM" id="Coils"/>
    </source>
</evidence>
<dbReference type="RefSeq" id="XP_043015796.1">
    <property type="nucleotide sequence ID" value="XM_043147091.1"/>
</dbReference>
<reference evidence="4" key="1">
    <citation type="journal article" date="2021" name="Genome Biol. Evol.">
        <title>The assembled and annotated genome of the fairy-ring fungus Marasmius oreades.</title>
        <authorList>
            <person name="Hiltunen M."/>
            <person name="Ament-Velasquez S.L."/>
            <person name="Johannesson H."/>
        </authorList>
    </citation>
    <scope>NUCLEOTIDE SEQUENCE</scope>
    <source>
        <strain evidence="4">03SP1</strain>
    </source>
</reference>
<sequence>MDASCHLDELSFSIPLSTVEIMNSLSIQDDPWSSVYHERLLSIGPTDGSQHHTNTYNGPQSTAKIHNQTQIPVPTVISSQLGISEAITISQQSSNPHDGRETQTSLVGQDAIKEAVAQQLEKLKNEWRESLSLEINSIIGEKCTELHEEIKRLNSHLQKQRGQIDDLKSKLAARKETLGSKKCSDCKEMNLRSCDKDILELSSDSETELDAQAQSSTRRREPLVSNRLPQQRASVLPSPVCGIDTGKRRFTRDELRNKIGGSIQTTLVRVTDSKRPIAKELNMDGYLCPNIHQNPWCPNTPGEHGYIFVGLGGDRETFLDVQQQHVFVGEKDKGKLAMTYVGLYRCKRAENLTVEEWHTLSPEVQDAYSKLTKDKNKDGRSLERIRTDYDQGILRVPCVELVCLEYVHRLFEALASNERCLASSTTFNSRSKRPRHSTSRNDSSYDDDVVTSESDLFDFSSAPRASRTKLKRPRLDYGVLPR</sequence>
<organism evidence="4 5">
    <name type="scientific">Marasmius oreades</name>
    <name type="common">fairy-ring Marasmius</name>
    <dbReference type="NCBI Taxonomy" id="181124"/>
    <lineage>
        <taxon>Eukaryota</taxon>
        <taxon>Fungi</taxon>
        <taxon>Dikarya</taxon>
        <taxon>Basidiomycota</taxon>
        <taxon>Agaricomycotina</taxon>
        <taxon>Agaricomycetes</taxon>
        <taxon>Agaricomycetidae</taxon>
        <taxon>Agaricales</taxon>
        <taxon>Marasmiineae</taxon>
        <taxon>Marasmiaceae</taxon>
        <taxon>Marasmius</taxon>
    </lineage>
</organism>
<feature type="region of interest" description="Disordered" evidence="2">
    <location>
        <begin position="205"/>
        <end position="229"/>
    </location>
</feature>
<dbReference type="KEGG" id="more:E1B28_001184"/>
<evidence type="ECO:0000313" key="4">
    <source>
        <dbReference type="EMBL" id="KAG7099326.1"/>
    </source>
</evidence>
<dbReference type="InterPro" id="IPR046520">
    <property type="entry name" value="DUF6697"/>
</dbReference>
<dbReference type="Pfam" id="PF20411">
    <property type="entry name" value="DUF6697"/>
    <property type="match status" value="1"/>
</dbReference>
<dbReference type="EMBL" id="CM032181">
    <property type="protein sequence ID" value="KAG7099326.1"/>
    <property type="molecule type" value="Genomic_DNA"/>
</dbReference>
<dbReference type="Proteomes" id="UP001049176">
    <property type="component" value="Chromosome 1"/>
</dbReference>
<feature type="region of interest" description="Disordered" evidence="2">
    <location>
        <begin position="425"/>
        <end position="448"/>
    </location>
</feature>
<keyword evidence="5" id="KW-1185">Reference proteome</keyword>
<feature type="region of interest" description="Disordered" evidence="2">
    <location>
        <begin position="463"/>
        <end position="482"/>
    </location>
</feature>
<proteinExistence type="predicted"/>
<comment type="caution">
    <text evidence="4">The sequence shown here is derived from an EMBL/GenBank/DDBJ whole genome shotgun (WGS) entry which is preliminary data.</text>
</comment>
<dbReference type="AlphaFoldDB" id="A0A9P8AEX1"/>
<evidence type="ECO:0000256" key="2">
    <source>
        <dbReference type="SAM" id="MobiDB-lite"/>
    </source>
</evidence>
<accession>A0A9P8AEX1</accession>
<keyword evidence="1" id="KW-0175">Coiled coil</keyword>
<dbReference type="GeneID" id="66070260"/>
<gene>
    <name evidence="4" type="ORF">E1B28_001184</name>
</gene>
<dbReference type="OrthoDB" id="2757553at2759"/>
<feature type="domain" description="DUF6697" evidence="3">
    <location>
        <begin position="250"/>
        <end position="416"/>
    </location>
</feature>
<evidence type="ECO:0000313" key="5">
    <source>
        <dbReference type="Proteomes" id="UP001049176"/>
    </source>
</evidence>
<evidence type="ECO:0000259" key="3">
    <source>
        <dbReference type="Pfam" id="PF20411"/>
    </source>
</evidence>
<feature type="coiled-coil region" evidence="1">
    <location>
        <begin position="143"/>
        <end position="177"/>
    </location>
</feature>
<name>A0A9P8AEX1_9AGAR</name>